<evidence type="ECO:0000256" key="6">
    <source>
        <dbReference type="ARBA" id="ARBA00023242"/>
    </source>
</evidence>
<dbReference type="SUPFAM" id="SSF46689">
    <property type="entry name" value="Homeodomain-like"/>
    <property type="match status" value="1"/>
</dbReference>
<feature type="compositionally biased region" description="Polar residues" evidence="7">
    <location>
        <begin position="410"/>
        <end position="424"/>
    </location>
</feature>
<dbReference type="GO" id="GO:0003677">
    <property type="term" value="F:DNA binding"/>
    <property type="evidence" value="ECO:0007669"/>
    <property type="project" value="InterPro"/>
</dbReference>
<keyword evidence="4" id="KW-0175">Coiled coil</keyword>
<dbReference type="Gene3D" id="1.10.10.60">
    <property type="entry name" value="Homeodomain-like"/>
    <property type="match status" value="1"/>
</dbReference>
<comment type="similarity">
    <text evidence="2">Belongs to the MYB-CC family.</text>
</comment>
<evidence type="ECO:0000256" key="3">
    <source>
        <dbReference type="ARBA" id="ARBA00023015"/>
    </source>
</evidence>
<dbReference type="OrthoDB" id="551907at2759"/>
<comment type="caution">
    <text evidence="9">The sequence shown here is derived from an EMBL/GenBank/DDBJ whole genome shotgun (WGS) entry which is preliminary data.</text>
</comment>
<protein>
    <submittedName>
        <fullName evidence="9">Protein PHOSPHATE STARVATION RESPONSE like</fullName>
    </submittedName>
</protein>
<dbReference type="Proteomes" id="UP000241394">
    <property type="component" value="Chromosome LG13"/>
</dbReference>
<keyword evidence="3" id="KW-0805">Transcription regulation</keyword>
<dbReference type="InterPro" id="IPR006447">
    <property type="entry name" value="Myb_dom_plants"/>
</dbReference>
<name>A0A2R6QSG6_ACTCC</name>
<feature type="region of interest" description="Disordered" evidence="7">
    <location>
        <begin position="234"/>
        <end position="258"/>
    </location>
</feature>
<reference evidence="9 10" key="1">
    <citation type="submission" date="2017-07" db="EMBL/GenBank/DDBJ databases">
        <title>An improved, manually edited Actinidia chinensis var. chinensis (kiwifruit) genome highlights the challenges associated with draft genomes and gene prediction in plants.</title>
        <authorList>
            <person name="Pilkington S."/>
            <person name="Crowhurst R."/>
            <person name="Hilario E."/>
            <person name="Nardozza S."/>
            <person name="Fraser L."/>
            <person name="Peng Y."/>
            <person name="Gunaseelan K."/>
            <person name="Simpson R."/>
            <person name="Tahir J."/>
            <person name="Deroles S."/>
            <person name="Templeton K."/>
            <person name="Luo Z."/>
            <person name="Davy M."/>
            <person name="Cheng C."/>
            <person name="Mcneilage M."/>
            <person name="Scaglione D."/>
            <person name="Liu Y."/>
            <person name="Zhang Q."/>
            <person name="Datson P."/>
            <person name="De Silva N."/>
            <person name="Gardiner S."/>
            <person name="Bassett H."/>
            <person name="Chagne D."/>
            <person name="Mccallum J."/>
            <person name="Dzierzon H."/>
            <person name="Deng C."/>
            <person name="Wang Y.-Y."/>
            <person name="Barron N."/>
            <person name="Manako K."/>
            <person name="Bowen J."/>
            <person name="Foster T."/>
            <person name="Erridge Z."/>
            <person name="Tiffin H."/>
            <person name="Waite C."/>
            <person name="Davies K."/>
            <person name="Grierson E."/>
            <person name="Laing W."/>
            <person name="Kirk R."/>
            <person name="Chen X."/>
            <person name="Wood M."/>
            <person name="Montefiori M."/>
            <person name="Brummell D."/>
            <person name="Schwinn K."/>
            <person name="Catanach A."/>
            <person name="Fullerton C."/>
            <person name="Li D."/>
            <person name="Meiyalaghan S."/>
            <person name="Nieuwenhuizen N."/>
            <person name="Read N."/>
            <person name="Prakash R."/>
            <person name="Hunter D."/>
            <person name="Zhang H."/>
            <person name="Mckenzie M."/>
            <person name="Knabel M."/>
            <person name="Harris A."/>
            <person name="Allan A."/>
            <person name="Chen A."/>
            <person name="Janssen B."/>
            <person name="Plunkett B."/>
            <person name="Dwamena C."/>
            <person name="Voogd C."/>
            <person name="Leif D."/>
            <person name="Lafferty D."/>
            <person name="Souleyre E."/>
            <person name="Varkonyi-Gasic E."/>
            <person name="Gambi F."/>
            <person name="Hanley J."/>
            <person name="Yao J.-L."/>
            <person name="Cheung J."/>
            <person name="David K."/>
            <person name="Warren B."/>
            <person name="Marsh K."/>
            <person name="Snowden K."/>
            <person name="Lin-Wang K."/>
            <person name="Brian L."/>
            <person name="Martinez-Sanchez M."/>
            <person name="Wang M."/>
            <person name="Ileperuma N."/>
            <person name="Macnee N."/>
            <person name="Campin R."/>
            <person name="Mcatee P."/>
            <person name="Drummond R."/>
            <person name="Espley R."/>
            <person name="Ireland H."/>
            <person name="Wu R."/>
            <person name="Atkinson R."/>
            <person name="Karunairetnam S."/>
            <person name="Bulley S."/>
            <person name="Chunkath S."/>
            <person name="Hanley Z."/>
            <person name="Storey R."/>
            <person name="Thrimawithana A."/>
            <person name="Thomson S."/>
            <person name="David C."/>
            <person name="Testolin R."/>
        </authorList>
    </citation>
    <scope>NUCLEOTIDE SEQUENCE [LARGE SCALE GENOMIC DNA]</scope>
    <source>
        <strain evidence="10">cv. Red5</strain>
        <tissue evidence="9">Young leaf</tissue>
    </source>
</reference>
<evidence type="ECO:0000313" key="9">
    <source>
        <dbReference type="EMBL" id="PSS14049.1"/>
    </source>
</evidence>
<dbReference type="FunFam" id="1.10.10.60:FF:000002">
    <property type="entry name" value="Myb family transcription factor"/>
    <property type="match status" value="1"/>
</dbReference>
<keyword evidence="5" id="KW-0804">Transcription</keyword>
<evidence type="ECO:0000256" key="7">
    <source>
        <dbReference type="SAM" id="MobiDB-lite"/>
    </source>
</evidence>
<proteinExistence type="inferred from homology"/>
<dbReference type="EMBL" id="NKQK01000013">
    <property type="protein sequence ID" value="PSS14049.1"/>
    <property type="molecule type" value="Genomic_DNA"/>
</dbReference>
<reference evidence="10" key="2">
    <citation type="journal article" date="2018" name="BMC Genomics">
        <title>A manually annotated Actinidia chinensis var. chinensis (kiwifruit) genome highlights the challenges associated with draft genomes and gene prediction in plants.</title>
        <authorList>
            <person name="Pilkington S.M."/>
            <person name="Crowhurst R."/>
            <person name="Hilario E."/>
            <person name="Nardozza S."/>
            <person name="Fraser L."/>
            <person name="Peng Y."/>
            <person name="Gunaseelan K."/>
            <person name="Simpson R."/>
            <person name="Tahir J."/>
            <person name="Deroles S.C."/>
            <person name="Templeton K."/>
            <person name="Luo Z."/>
            <person name="Davy M."/>
            <person name="Cheng C."/>
            <person name="McNeilage M."/>
            <person name="Scaglione D."/>
            <person name="Liu Y."/>
            <person name="Zhang Q."/>
            <person name="Datson P."/>
            <person name="De Silva N."/>
            <person name="Gardiner S.E."/>
            <person name="Bassett H."/>
            <person name="Chagne D."/>
            <person name="McCallum J."/>
            <person name="Dzierzon H."/>
            <person name="Deng C."/>
            <person name="Wang Y.Y."/>
            <person name="Barron L."/>
            <person name="Manako K."/>
            <person name="Bowen J."/>
            <person name="Foster T.M."/>
            <person name="Erridge Z.A."/>
            <person name="Tiffin H."/>
            <person name="Waite C.N."/>
            <person name="Davies K.M."/>
            <person name="Grierson E.P."/>
            <person name="Laing W.A."/>
            <person name="Kirk R."/>
            <person name="Chen X."/>
            <person name="Wood M."/>
            <person name="Montefiori M."/>
            <person name="Brummell D.A."/>
            <person name="Schwinn K.E."/>
            <person name="Catanach A."/>
            <person name="Fullerton C."/>
            <person name="Li D."/>
            <person name="Meiyalaghan S."/>
            <person name="Nieuwenhuizen N."/>
            <person name="Read N."/>
            <person name="Prakash R."/>
            <person name="Hunter D."/>
            <person name="Zhang H."/>
            <person name="McKenzie M."/>
            <person name="Knabel M."/>
            <person name="Harris A."/>
            <person name="Allan A.C."/>
            <person name="Gleave A."/>
            <person name="Chen A."/>
            <person name="Janssen B.J."/>
            <person name="Plunkett B."/>
            <person name="Ampomah-Dwamena C."/>
            <person name="Voogd C."/>
            <person name="Leif D."/>
            <person name="Lafferty D."/>
            <person name="Souleyre E.J.F."/>
            <person name="Varkonyi-Gasic E."/>
            <person name="Gambi F."/>
            <person name="Hanley J."/>
            <person name="Yao J.L."/>
            <person name="Cheung J."/>
            <person name="David K.M."/>
            <person name="Warren B."/>
            <person name="Marsh K."/>
            <person name="Snowden K.C."/>
            <person name="Lin-Wang K."/>
            <person name="Brian L."/>
            <person name="Martinez-Sanchez M."/>
            <person name="Wang M."/>
            <person name="Ileperuma N."/>
            <person name="Macnee N."/>
            <person name="Campin R."/>
            <person name="McAtee P."/>
            <person name="Drummond R.S.M."/>
            <person name="Espley R.V."/>
            <person name="Ireland H.S."/>
            <person name="Wu R."/>
            <person name="Atkinson R.G."/>
            <person name="Karunairetnam S."/>
            <person name="Bulley S."/>
            <person name="Chunkath S."/>
            <person name="Hanley Z."/>
            <person name="Storey R."/>
            <person name="Thrimawithana A.H."/>
            <person name="Thomson S."/>
            <person name="David C."/>
            <person name="Testolin R."/>
            <person name="Huang H."/>
            <person name="Hellens R.P."/>
            <person name="Schaffer R.J."/>
        </authorList>
    </citation>
    <scope>NUCLEOTIDE SEQUENCE [LARGE SCALE GENOMIC DNA]</scope>
    <source>
        <strain evidence="10">cv. Red5</strain>
    </source>
</reference>
<feature type="compositionally biased region" description="Acidic residues" evidence="7">
    <location>
        <begin position="454"/>
        <end position="463"/>
    </location>
</feature>
<sequence>MEARQALYIQRSSAGQISNHGASGALSSSLPVLPAGLEEKYHKYPDTQQVLVERELNANSLTLHSSLTSSNEVVGPMFSSTSGFSSNLHYSSISPTGKHTRKSPFISQSLNNGESLPLTLCDSRMLQSTSNNESWCRDSLPNFFDYPANTPVRNTQLGSSSNGNSSMATEDLGKRSDWQNWADQLITDDDSLTSNWNDFFADSNVEDPEPKVAFQVAKPSINVLATQPQVLGQIPLPSGESSSAPNATSLPGGAPTKPRMRWTPELHEAFVEAVNRLGGSEKATPKGVLKLMKVEGLTIYHVKSHLQKYRTARYRPESSEGSTEKKLTPMEELASLDLKTGIEITEALRLQIEVQKRLHEQLEIQKSLQLRIEEQGRCLQMMFEKQCTAGGMLKTSPSSLKIPSAETKDTVPNSPDKNESGTSQLDHEEKENVIAASVPPSRKLGKKQKLQESEVSEDVEENVVEGSSSPPLKRAKAGE</sequence>
<dbReference type="AlphaFoldDB" id="A0A2R6QSG6"/>
<dbReference type="NCBIfam" id="TIGR01557">
    <property type="entry name" value="myb_SHAQKYF"/>
    <property type="match status" value="1"/>
</dbReference>
<comment type="subcellular location">
    <subcellularLocation>
        <location evidence="1">Nucleus</location>
    </subcellularLocation>
</comment>
<dbReference type="OMA" id="SDWPEWA"/>
<dbReference type="Pfam" id="PF00249">
    <property type="entry name" value="Myb_DNA-binding"/>
    <property type="match status" value="1"/>
</dbReference>
<dbReference type="FunCoup" id="A0A2R6QSG6">
    <property type="interactions" value="1257"/>
</dbReference>
<dbReference type="STRING" id="1590841.A0A2R6QSG6"/>
<feature type="domain" description="HTH myb-type" evidence="8">
    <location>
        <begin position="254"/>
        <end position="314"/>
    </location>
</feature>
<dbReference type="PANTHER" id="PTHR31499">
    <property type="entry name" value="MYB FAMILY TRANSCRIPTION FACTOR PHL11"/>
    <property type="match status" value="1"/>
</dbReference>
<keyword evidence="6" id="KW-0539">Nucleus</keyword>
<organism evidence="9 10">
    <name type="scientific">Actinidia chinensis var. chinensis</name>
    <name type="common">Chinese soft-hair kiwi</name>
    <dbReference type="NCBI Taxonomy" id="1590841"/>
    <lineage>
        <taxon>Eukaryota</taxon>
        <taxon>Viridiplantae</taxon>
        <taxon>Streptophyta</taxon>
        <taxon>Embryophyta</taxon>
        <taxon>Tracheophyta</taxon>
        <taxon>Spermatophyta</taxon>
        <taxon>Magnoliopsida</taxon>
        <taxon>eudicotyledons</taxon>
        <taxon>Gunneridae</taxon>
        <taxon>Pentapetalae</taxon>
        <taxon>asterids</taxon>
        <taxon>Ericales</taxon>
        <taxon>Actinidiaceae</taxon>
        <taxon>Actinidia</taxon>
    </lineage>
</organism>
<dbReference type="GO" id="GO:0005634">
    <property type="term" value="C:nucleus"/>
    <property type="evidence" value="ECO:0007669"/>
    <property type="project" value="UniProtKB-SubCell"/>
</dbReference>
<dbReference type="Pfam" id="PF14379">
    <property type="entry name" value="Myb_CC_LHEQLE"/>
    <property type="match status" value="1"/>
</dbReference>
<evidence type="ECO:0000313" key="10">
    <source>
        <dbReference type="Proteomes" id="UP000241394"/>
    </source>
</evidence>
<dbReference type="Gramene" id="PSS14049">
    <property type="protein sequence ID" value="PSS14049"/>
    <property type="gene ID" value="CEY00_Acc14665"/>
</dbReference>
<dbReference type="GO" id="GO:0003700">
    <property type="term" value="F:DNA-binding transcription factor activity"/>
    <property type="evidence" value="ECO:0007669"/>
    <property type="project" value="InterPro"/>
</dbReference>
<feature type="region of interest" description="Disordered" evidence="7">
    <location>
        <begin position="394"/>
        <end position="479"/>
    </location>
</feature>
<evidence type="ECO:0000259" key="8">
    <source>
        <dbReference type="PROSITE" id="PS51294"/>
    </source>
</evidence>
<dbReference type="InterPro" id="IPR001005">
    <property type="entry name" value="SANT/Myb"/>
</dbReference>
<feature type="compositionally biased region" description="Polar residues" evidence="7">
    <location>
        <begin position="239"/>
        <end position="249"/>
    </location>
</feature>
<dbReference type="InterPro" id="IPR046955">
    <property type="entry name" value="PHR1-like"/>
</dbReference>
<dbReference type="InterPro" id="IPR017930">
    <property type="entry name" value="Myb_dom"/>
</dbReference>
<evidence type="ECO:0000256" key="5">
    <source>
        <dbReference type="ARBA" id="ARBA00023163"/>
    </source>
</evidence>
<keyword evidence="10" id="KW-1185">Reference proteome</keyword>
<dbReference type="InterPro" id="IPR009057">
    <property type="entry name" value="Homeodomain-like_sf"/>
</dbReference>
<evidence type="ECO:0000256" key="1">
    <source>
        <dbReference type="ARBA" id="ARBA00004123"/>
    </source>
</evidence>
<evidence type="ECO:0000256" key="4">
    <source>
        <dbReference type="ARBA" id="ARBA00023054"/>
    </source>
</evidence>
<evidence type="ECO:0000256" key="2">
    <source>
        <dbReference type="ARBA" id="ARBA00006783"/>
    </source>
</evidence>
<dbReference type="PANTHER" id="PTHR31499:SF80">
    <property type="entry name" value="HTH MYB-TYPE DOMAIN-CONTAINING PROTEIN"/>
    <property type="match status" value="1"/>
</dbReference>
<accession>A0A2R6QSG6</accession>
<gene>
    <name evidence="9" type="ORF">CEY00_Acc14665</name>
</gene>
<dbReference type="InterPro" id="IPR025756">
    <property type="entry name" value="Myb_CC_LHEQLE"/>
</dbReference>
<dbReference type="InParanoid" id="A0A2R6QSG6"/>
<dbReference type="PROSITE" id="PS51294">
    <property type="entry name" value="HTH_MYB"/>
    <property type="match status" value="1"/>
</dbReference>